<sequence>MSVKQSEEKIHLSNIDQVASLLPLTSSSTIGLEFLRTIDELYVSQRPSLSEGNSFHLSNIDQVASLLPLTSSSTIGLEFLRTIDQLYVSQRPSLSEVIFGIASESKFDIYDDKNVRILQALETSTFFQRFCCTSKRCFQLNIMDNNNQNIMLIKREFKCCSGCCWCAGAQCCSQEVTVESPPGTFIGTVSQQGSYFRSIFAIKDEQDNHILTLRSPLVICDGGCSCCCENKFVLIGTDGETEIGAIHKRYRGYLHEVTTSADAFSLTVPMDLDVKIKALSLAALFLIEYMLFSVVSKNN</sequence>
<reference evidence="4" key="1">
    <citation type="submission" date="2021-02" db="EMBL/GenBank/DDBJ databases">
        <authorList>
            <person name="Nowell W R."/>
        </authorList>
    </citation>
    <scope>NUCLEOTIDE SEQUENCE</scope>
</reference>
<comment type="cofactor">
    <cofactor evidence="2">
        <name>Ca(2+)</name>
        <dbReference type="ChEBI" id="CHEBI:29108"/>
    </cofactor>
</comment>
<dbReference type="PANTHER" id="PTHR23248">
    <property type="entry name" value="PHOSPHOLIPID SCRAMBLASE-RELATED"/>
    <property type="match status" value="1"/>
</dbReference>
<evidence type="ECO:0000313" key="4">
    <source>
        <dbReference type="EMBL" id="CAF4431298.1"/>
    </source>
</evidence>
<proteinExistence type="inferred from homology"/>
<evidence type="ECO:0000313" key="5">
    <source>
        <dbReference type="Proteomes" id="UP000663873"/>
    </source>
</evidence>
<dbReference type="AlphaFoldDB" id="A0A820QWZ2"/>
<dbReference type="EMBL" id="CAJOBP010004149">
    <property type="protein sequence ID" value="CAF4431298.1"/>
    <property type="molecule type" value="Genomic_DNA"/>
</dbReference>
<dbReference type="GO" id="GO:0005886">
    <property type="term" value="C:plasma membrane"/>
    <property type="evidence" value="ECO:0007669"/>
    <property type="project" value="TreeGrafter"/>
</dbReference>
<protein>
    <recommendedName>
        <fullName evidence="2">Phospholipid scramblase</fullName>
    </recommendedName>
</protein>
<keyword evidence="2" id="KW-0106">Calcium</keyword>
<comment type="function">
    <text evidence="2">May mediate accelerated ATP-independent bidirectional transbilayer migration of phospholipids upon binding calcium ions that results in a loss of phospholipid asymmetry in the plasma membrane.</text>
</comment>
<dbReference type="InterPro" id="IPR005552">
    <property type="entry name" value="Scramblase"/>
</dbReference>
<evidence type="ECO:0000256" key="2">
    <source>
        <dbReference type="RuleBase" id="RU363116"/>
    </source>
</evidence>
<keyword evidence="2" id="KW-0449">Lipoprotein</keyword>
<keyword evidence="2" id="KW-0564">Palmitate</keyword>
<dbReference type="OrthoDB" id="191150at2759"/>
<evidence type="ECO:0000313" key="3">
    <source>
        <dbReference type="EMBL" id="CAF3435613.1"/>
    </source>
</evidence>
<dbReference type="Pfam" id="PF03803">
    <property type="entry name" value="Scramblase"/>
    <property type="match status" value="1"/>
</dbReference>
<evidence type="ECO:0000256" key="1">
    <source>
        <dbReference type="ARBA" id="ARBA00005350"/>
    </source>
</evidence>
<dbReference type="Proteomes" id="UP000663825">
    <property type="component" value="Unassembled WGS sequence"/>
</dbReference>
<name>A0A820QWZ2_9BILA</name>
<dbReference type="Proteomes" id="UP000663873">
    <property type="component" value="Unassembled WGS sequence"/>
</dbReference>
<dbReference type="GO" id="GO:0017128">
    <property type="term" value="F:phospholipid scramblase activity"/>
    <property type="evidence" value="ECO:0007669"/>
    <property type="project" value="InterPro"/>
</dbReference>
<organism evidence="4 5">
    <name type="scientific">Rotaria socialis</name>
    <dbReference type="NCBI Taxonomy" id="392032"/>
    <lineage>
        <taxon>Eukaryota</taxon>
        <taxon>Metazoa</taxon>
        <taxon>Spiralia</taxon>
        <taxon>Gnathifera</taxon>
        <taxon>Rotifera</taxon>
        <taxon>Eurotatoria</taxon>
        <taxon>Bdelloidea</taxon>
        <taxon>Philodinida</taxon>
        <taxon>Philodinidae</taxon>
        <taxon>Rotaria</taxon>
    </lineage>
</organism>
<dbReference type="PANTHER" id="PTHR23248:SF9">
    <property type="entry name" value="PHOSPHOLIPID SCRAMBLASE"/>
    <property type="match status" value="1"/>
</dbReference>
<dbReference type="InterPro" id="IPR025659">
    <property type="entry name" value="Tubby-like_C"/>
</dbReference>
<accession>A0A820QWZ2</accession>
<dbReference type="EMBL" id="CAJNXB010005663">
    <property type="protein sequence ID" value="CAF3435613.1"/>
    <property type="molecule type" value="Genomic_DNA"/>
</dbReference>
<dbReference type="SUPFAM" id="SSF54518">
    <property type="entry name" value="Tubby C-terminal domain-like"/>
    <property type="match status" value="1"/>
</dbReference>
<comment type="caution">
    <text evidence="4">The sequence shown here is derived from an EMBL/GenBank/DDBJ whole genome shotgun (WGS) entry which is preliminary data.</text>
</comment>
<keyword evidence="5" id="KW-1185">Reference proteome</keyword>
<comment type="similarity">
    <text evidence="1 2">Belongs to the phospholipid scramblase family.</text>
</comment>
<gene>
    <name evidence="3" type="ORF">TIS948_LOCUS30726</name>
    <name evidence="4" type="ORF">UJA718_LOCUS21349</name>
</gene>